<sequence>MSQKKDRVINGTFDDEYNGWTFKSKSINSAYLNQPHQSFGNPDGSVKLMLDNKEKFKGDYGYYEQNITIQEKLSVDKLALLSFDYYSELRIPVNVSAYLAIIIDNVEKNITYDFPTYIQSNSWEKLTLVYDPTVVGQILPGNVTVRVGVYSTGYHSSGGQKGYFSIDNIQFDLWTMPNQMNIVGIQDIEFNSNSNRTYVNSTYGNGYYYNATERTYTANKEIIFTISQNITDIDDFEIETITINVNLLKRINSTIQGLDGSLYTSGVPTTWTTEIIISMPLDYINNRAEILKSSDWNITHIYDGYAIDRIQSCTGTSSGSSKFFIPNGVLSSGLWRIEATSQNYISSGSMGMWNGSIFNNASSITYNDKFQITATLNEALELLLTNTQLNCSIEYPNGTIFWEGTQTSPSLNVKFGNFTVGNNMSVGTYQVKLVWTNNETALYRDKVGFLQFGFNVWHYTNLTAVNDYEEKVSGEPFLMKVNFTDYSSNLYIDFATVTFNSTFGPSGDMIYFGSGIYVVDLDINAFTIGDHYFSFNASKQYYENQSIRNLIHLKIIEQPLALEVPQTVISADANSYAVFQINVTGAISRTPLPGPVNVSTDWQKNFTISDDELGHVTLNLSTDNIPLESIIKTYTVTIFANKT</sequence>
<name>A0A0F9L144_9ZZZZ</name>
<comment type="caution">
    <text evidence="1">The sequence shown here is derived from an EMBL/GenBank/DDBJ whole genome shotgun (WGS) entry which is preliminary data.</text>
</comment>
<accession>A0A0F9L144</accession>
<dbReference type="AlphaFoldDB" id="A0A0F9L144"/>
<proteinExistence type="predicted"/>
<gene>
    <name evidence="1" type="ORF">LCGC14_1259520</name>
</gene>
<organism evidence="1">
    <name type="scientific">marine sediment metagenome</name>
    <dbReference type="NCBI Taxonomy" id="412755"/>
    <lineage>
        <taxon>unclassified sequences</taxon>
        <taxon>metagenomes</taxon>
        <taxon>ecological metagenomes</taxon>
    </lineage>
</organism>
<protein>
    <submittedName>
        <fullName evidence="1">Uncharacterized protein</fullName>
    </submittedName>
</protein>
<feature type="non-terminal residue" evidence="1">
    <location>
        <position position="643"/>
    </location>
</feature>
<evidence type="ECO:0000313" key="1">
    <source>
        <dbReference type="EMBL" id="KKM88359.1"/>
    </source>
</evidence>
<reference evidence="1" key="1">
    <citation type="journal article" date="2015" name="Nature">
        <title>Complex archaea that bridge the gap between prokaryotes and eukaryotes.</title>
        <authorList>
            <person name="Spang A."/>
            <person name="Saw J.H."/>
            <person name="Jorgensen S.L."/>
            <person name="Zaremba-Niedzwiedzka K."/>
            <person name="Martijn J."/>
            <person name="Lind A.E."/>
            <person name="van Eijk R."/>
            <person name="Schleper C."/>
            <person name="Guy L."/>
            <person name="Ettema T.J."/>
        </authorList>
    </citation>
    <scope>NUCLEOTIDE SEQUENCE</scope>
</reference>
<dbReference type="EMBL" id="LAZR01006967">
    <property type="protein sequence ID" value="KKM88359.1"/>
    <property type="molecule type" value="Genomic_DNA"/>
</dbReference>